<dbReference type="OrthoDB" id="10043391at2759"/>
<sequence length="1347" mass="151143">MRLVILLAVVVVSALGAPQAKSSPNEVGTRTREGFLNGGKWRCTWHLSGFSCRDGDFHCPCANGHQGSNKIGCCYKFPRCGEICNKNTNCDRYKNCHSCRNNVGEHDKVNVCNTCKPGWALGAGNCHQDIDECLSQNGKCDHKCHNTPGSYHCTCNDGYKLGEDKHSCERLSCGDPGPLANGAVQATDNWMHDSFAKYSCQGKGVLVGYAQRKCLGQGSSVSWQGSAPVCRDKCEIPGEIRRGCGPLGITEEGCQQYGCCYKTDPNPAVPKCYHTPDPAFIKFGGIKPKPNHGNGFYSQPESTVEGCNFDCQFANNLQCKSFGMRKTGESTPANIIHHNCHLQTKSVSQFNTSNELEADPNYDLYEITRDDFVTQSQKSNTVEHMFEGCFKEDTNKLDFEDHIWTSTNRVTIQHCIKDCRDHGYSYAALRGGNMCSCTNNKHRFHGTSTECNIKCSQNEEQICGGTSSNSVYAVDVNRNFIGCFSDIGNDRDLSNKRWDVDAGKSAFDCVQKCKYDGFLFAGVQNGGACYCGNSYGRHGAASGEDKCSSKCKGWHLENCGARLQNAIYNTEKPFEYKSPAISKEATRIFIEDATGIPTKIFSDFPLLKTVVSKRLIIDAGEAPAIPLTDPECAEDCYKPCGNIYQPEGLIETGEHVTVRYLFLDLATLPTIVREMNGKSSAKSVKVYAQTVLINQDVEVDFALMIKARQILLDRSKAQKITVRTASEPFKFDLSKAVHDGAPTDTFFYKQSYMCARILIETKEKKHKNIAWKIIQGIVDDSPAAISKEDKKYIEAVRGFRTEMRGIQREDVHFVPFYTKTYMAEILKNYYEKITIYKADFDRLSTTEGAAFVSAVEGMLRINVNTDIAEARSSFEASINALTRSNLTFVRITQHYGYARTRLETARVDFENGIKEQQGWAIAGAVLGFVKGIVGVVFGAVSIKVDPIGGLDQVISNVQEMIETMKNLAASMAQINAFMETIDIAMRELEDLEGEYDFSRYMHSIEMTAQLRVNIIKWKNLRNSANTLLTSPSIVNVRGSANYRRRFLDLSNWGEALTKTAVERAEMVRQALRKRMLLESKQEQAKRYEKYVEDLKKGILSNIAVRAFMAQQTYDIRLDLNEALITFCRAFFYENLGNCRAHYRPQFGGSLSDLLLRINAARRDALFLPDAPSTVRREIVIKDTDNDPDCTDSEACPLNYLKKNRQIIWTLPTNHQAISDLFKYRVAEIRLNFVGAKKTGQNSKLKVQIESSGDFKGRSKDASYNFITRALRLTYEYDLDTSEISIHADVYRPFRNIVSHITPYTTWILRISDDRSRDIDLSEVTELRMRLDGSAVDGENKKFMQSQN</sequence>
<dbReference type="PROSITE" id="PS00010">
    <property type="entry name" value="ASX_HYDROXYL"/>
    <property type="match status" value="1"/>
</dbReference>
<feature type="chain" id="PRO_5029454730" evidence="7">
    <location>
        <begin position="23"/>
        <end position="1347"/>
    </location>
</feature>
<dbReference type="InterPro" id="IPR044913">
    <property type="entry name" value="P_trefoil_dom_sf"/>
</dbReference>
<dbReference type="SUPFAM" id="SSF57196">
    <property type="entry name" value="EGF/Laminin"/>
    <property type="match status" value="1"/>
</dbReference>
<dbReference type="InterPro" id="IPR000519">
    <property type="entry name" value="P_trefoil_dom"/>
</dbReference>
<dbReference type="SUPFAM" id="SSF57492">
    <property type="entry name" value="Trefoil"/>
    <property type="match status" value="1"/>
</dbReference>
<evidence type="ECO:0000256" key="5">
    <source>
        <dbReference type="PROSITE-ProRule" id="PRU00302"/>
    </source>
</evidence>
<dbReference type="EMBL" id="CAJFCJ010000023">
    <property type="protein sequence ID" value="CAD5124777.1"/>
    <property type="molecule type" value="Genomic_DNA"/>
</dbReference>
<dbReference type="Pfam" id="PF01822">
    <property type="entry name" value="WSC"/>
    <property type="match status" value="2"/>
</dbReference>
<dbReference type="Pfam" id="PF14670">
    <property type="entry name" value="FXa_inhibition"/>
    <property type="match status" value="1"/>
</dbReference>
<dbReference type="FunFam" id="2.10.25.10:FF:000240">
    <property type="entry name" value="Vitamin K-dependent protein S"/>
    <property type="match status" value="1"/>
</dbReference>
<reference evidence="12 13" key="1">
    <citation type="submission" date="2020-08" db="EMBL/GenBank/DDBJ databases">
        <authorList>
            <person name="Hejnol A."/>
        </authorList>
    </citation>
    <scope>NUCLEOTIDE SEQUENCE [LARGE SCALE GENOMIC DNA]</scope>
</reference>
<evidence type="ECO:0000313" key="12">
    <source>
        <dbReference type="EMBL" id="CAD5124777.1"/>
    </source>
</evidence>
<keyword evidence="1 4" id="KW-0245">EGF-like domain</keyword>
<dbReference type="Gene3D" id="4.10.110.10">
    <property type="entry name" value="Spasmolytic Protein, domain 1"/>
    <property type="match status" value="1"/>
</dbReference>
<evidence type="ECO:0000259" key="11">
    <source>
        <dbReference type="PROSITE" id="PS51448"/>
    </source>
</evidence>
<feature type="disulfide bond" evidence="6">
    <location>
        <begin position="234"/>
        <end position="260"/>
    </location>
</feature>
<comment type="caution">
    <text evidence="12">The sequence shown here is derived from an EMBL/GenBank/DDBJ whole genome shotgun (WGS) entry which is preliminary data.</text>
</comment>
<evidence type="ECO:0000259" key="10">
    <source>
        <dbReference type="PROSITE" id="PS51212"/>
    </source>
</evidence>
<organism evidence="12 13">
    <name type="scientific">Dimorphilus gyrociliatus</name>
    <dbReference type="NCBI Taxonomy" id="2664684"/>
    <lineage>
        <taxon>Eukaryota</taxon>
        <taxon>Metazoa</taxon>
        <taxon>Spiralia</taxon>
        <taxon>Lophotrochozoa</taxon>
        <taxon>Annelida</taxon>
        <taxon>Polychaeta</taxon>
        <taxon>Polychaeta incertae sedis</taxon>
        <taxon>Dinophilidae</taxon>
        <taxon>Dimorphilus</taxon>
    </lineage>
</organism>
<dbReference type="Gene3D" id="2.10.25.10">
    <property type="entry name" value="Laminin"/>
    <property type="match status" value="1"/>
</dbReference>
<feature type="domain" description="WSC" evidence="10">
    <location>
        <begin position="477"/>
        <end position="571"/>
    </location>
</feature>
<dbReference type="Pfam" id="PF00088">
    <property type="entry name" value="Trefoil"/>
    <property type="match status" value="1"/>
</dbReference>
<dbReference type="InterPro" id="IPR000152">
    <property type="entry name" value="EGF-type_Asp/Asn_hydroxyl_site"/>
</dbReference>
<dbReference type="InterPro" id="IPR018097">
    <property type="entry name" value="EGF_Ca-bd_CS"/>
</dbReference>
<comment type="caution">
    <text evidence="4">Lacks conserved residue(s) required for the propagation of feature annotation.</text>
</comment>
<feature type="signal peptide" evidence="7">
    <location>
        <begin position="1"/>
        <end position="22"/>
    </location>
</feature>
<name>A0A7I8W9J1_9ANNE</name>
<dbReference type="SMART" id="SM00018">
    <property type="entry name" value="PD"/>
    <property type="match status" value="1"/>
</dbReference>
<dbReference type="SUPFAM" id="SSF57535">
    <property type="entry name" value="Complement control module/SCR domain"/>
    <property type="match status" value="1"/>
</dbReference>
<evidence type="ECO:0000259" key="9">
    <source>
        <dbReference type="PROSITE" id="PS50923"/>
    </source>
</evidence>
<dbReference type="PROSITE" id="PS01187">
    <property type="entry name" value="EGF_CA"/>
    <property type="match status" value="1"/>
</dbReference>
<dbReference type="PROSITE" id="PS00025">
    <property type="entry name" value="P_TREFOIL_1"/>
    <property type="match status" value="1"/>
</dbReference>
<evidence type="ECO:0000313" key="13">
    <source>
        <dbReference type="Proteomes" id="UP000549394"/>
    </source>
</evidence>
<dbReference type="PROSITE" id="PS50026">
    <property type="entry name" value="EGF_3"/>
    <property type="match status" value="1"/>
</dbReference>
<feature type="domain" description="P-type" evidence="11">
    <location>
        <begin position="232"/>
        <end position="276"/>
    </location>
</feature>
<dbReference type="SMART" id="SM00179">
    <property type="entry name" value="EGF_CA"/>
    <property type="match status" value="1"/>
</dbReference>
<protein>
    <submittedName>
        <fullName evidence="12">DgyrCDS13040</fullName>
    </submittedName>
</protein>
<evidence type="ECO:0000256" key="2">
    <source>
        <dbReference type="ARBA" id="ARBA00022737"/>
    </source>
</evidence>
<feature type="domain" description="WSC" evidence="10">
    <location>
        <begin position="383"/>
        <end position="475"/>
    </location>
</feature>
<keyword evidence="2" id="KW-0677">Repeat</keyword>
<dbReference type="InterPro" id="IPR017957">
    <property type="entry name" value="P_trefoil_CS"/>
</dbReference>
<feature type="domain" description="Sushi" evidence="9">
    <location>
        <begin position="171"/>
        <end position="232"/>
    </location>
</feature>
<evidence type="ECO:0000256" key="1">
    <source>
        <dbReference type="ARBA" id="ARBA00022536"/>
    </source>
</evidence>
<dbReference type="InterPro" id="IPR002889">
    <property type="entry name" value="WSC_carb-bd"/>
</dbReference>
<dbReference type="SMART" id="SM00032">
    <property type="entry name" value="CCP"/>
    <property type="match status" value="1"/>
</dbReference>
<gene>
    <name evidence="12" type="ORF">DGYR_LOCUS12267</name>
</gene>
<dbReference type="InterPro" id="IPR035976">
    <property type="entry name" value="Sushi/SCR/CCP_sf"/>
</dbReference>
<evidence type="ECO:0000256" key="4">
    <source>
        <dbReference type="PROSITE-ProRule" id="PRU00076"/>
    </source>
</evidence>
<dbReference type="PROSITE" id="PS01186">
    <property type="entry name" value="EGF_2"/>
    <property type="match status" value="1"/>
</dbReference>
<dbReference type="InterPro" id="IPR000742">
    <property type="entry name" value="EGF"/>
</dbReference>
<dbReference type="CDD" id="cd00111">
    <property type="entry name" value="Trefoil"/>
    <property type="match status" value="1"/>
</dbReference>
<feature type="domain" description="EGF-like" evidence="8">
    <location>
        <begin position="129"/>
        <end position="169"/>
    </location>
</feature>
<dbReference type="CDD" id="cd00033">
    <property type="entry name" value="CCP"/>
    <property type="match status" value="1"/>
</dbReference>
<keyword evidence="3 6" id="KW-1015">Disulfide bond</keyword>
<evidence type="ECO:0000256" key="6">
    <source>
        <dbReference type="PROSITE-ProRule" id="PRU00779"/>
    </source>
</evidence>
<dbReference type="InterPro" id="IPR000436">
    <property type="entry name" value="Sushi_SCR_CCP_dom"/>
</dbReference>
<dbReference type="InterPro" id="IPR001881">
    <property type="entry name" value="EGF-like_Ca-bd_dom"/>
</dbReference>
<dbReference type="PANTHER" id="PTHR34714">
    <property type="entry name" value="EGF-LIKE DOMAIN-CONTAINING PROTEIN"/>
    <property type="match status" value="1"/>
</dbReference>
<dbReference type="SMART" id="SM00181">
    <property type="entry name" value="EGF"/>
    <property type="match status" value="2"/>
</dbReference>
<dbReference type="SMART" id="SM00321">
    <property type="entry name" value="WSC"/>
    <property type="match status" value="2"/>
</dbReference>
<evidence type="ECO:0000256" key="3">
    <source>
        <dbReference type="ARBA" id="ARBA00023157"/>
    </source>
</evidence>
<dbReference type="GO" id="GO:0005509">
    <property type="term" value="F:calcium ion binding"/>
    <property type="evidence" value="ECO:0007669"/>
    <property type="project" value="InterPro"/>
</dbReference>
<keyword evidence="7" id="KW-0732">Signal</keyword>
<proteinExistence type="predicted"/>
<dbReference type="PROSITE" id="PS51448">
    <property type="entry name" value="P_TREFOIL_2"/>
    <property type="match status" value="1"/>
</dbReference>
<evidence type="ECO:0000256" key="7">
    <source>
        <dbReference type="SAM" id="SignalP"/>
    </source>
</evidence>
<dbReference type="Gene3D" id="2.10.70.10">
    <property type="entry name" value="Complement Module, domain 1"/>
    <property type="match status" value="1"/>
</dbReference>
<dbReference type="PROSITE" id="PS51212">
    <property type="entry name" value="WSC"/>
    <property type="match status" value="2"/>
</dbReference>
<accession>A0A7I8W9J1</accession>
<evidence type="ECO:0000259" key="8">
    <source>
        <dbReference type="PROSITE" id="PS50026"/>
    </source>
</evidence>
<keyword evidence="5" id="KW-0768">Sushi</keyword>
<dbReference type="Proteomes" id="UP000549394">
    <property type="component" value="Unassembled WGS sequence"/>
</dbReference>
<dbReference type="PANTHER" id="PTHR34714:SF2">
    <property type="entry name" value="EGF-LIKE DOMAIN-CONTAINING PROTEIN"/>
    <property type="match status" value="1"/>
</dbReference>
<dbReference type="PROSITE" id="PS50923">
    <property type="entry name" value="SUSHI"/>
    <property type="match status" value="1"/>
</dbReference>
<keyword evidence="13" id="KW-1185">Reference proteome</keyword>
<feature type="disulfide bond" evidence="6">
    <location>
        <begin position="244"/>
        <end position="259"/>
    </location>
</feature>
<dbReference type="CDD" id="cd00054">
    <property type="entry name" value="EGF_CA"/>
    <property type="match status" value="1"/>
</dbReference>